<dbReference type="Proteomes" id="UP000433883">
    <property type="component" value="Unassembled WGS sequence"/>
</dbReference>
<dbReference type="GO" id="GO:0016616">
    <property type="term" value="F:oxidoreductase activity, acting on the CH-OH group of donors, NAD or NADP as acceptor"/>
    <property type="evidence" value="ECO:0007669"/>
    <property type="project" value="TreeGrafter"/>
</dbReference>
<dbReference type="SUPFAM" id="SSF51735">
    <property type="entry name" value="NAD(P)-binding Rossmann-fold domains"/>
    <property type="match status" value="1"/>
</dbReference>
<dbReference type="AlphaFoldDB" id="A0A8H3YSD5"/>
<dbReference type="EMBL" id="WNWQ01000455">
    <property type="protein sequence ID" value="KAE9967646.1"/>
    <property type="molecule type" value="Genomic_DNA"/>
</dbReference>
<evidence type="ECO:0000313" key="5">
    <source>
        <dbReference type="Proteomes" id="UP000433883"/>
    </source>
</evidence>
<dbReference type="InterPro" id="IPR050425">
    <property type="entry name" value="NAD(P)_dehydrat-like"/>
</dbReference>
<name>A0A8H3YSD5_VENIN</name>
<dbReference type="CDD" id="cd05227">
    <property type="entry name" value="AR_SDR_e"/>
    <property type="match status" value="1"/>
</dbReference>
<organism evidence="4 5">
    <name type="scientific">Venturia inaequalis</name>
    <name type="common">Apple scab fungus</name>
    <dbReference type="NCBI Taxonomy" id="5025"/>
    <lineage>
        <taxon>Eukaryota</taxon>
        <taxon>Fungi</taxon>
        <taxon>Dikarya</taxon>
        <taxon>Ascomycota</taxon>
        <taxon>Pezizomycotina</taxon>
        <taxon>Dothideomycetes</taxon>
        <taxon>Pleosporomycetidae</taxon>
        <taxon>Venturiales</taxon>
        <taxon>Venturiaceae</taxon>
        <taxon>Venturia</taxon>
    </lineage>
</organism>
<evidence type="ECO:0000313" key="4">
    <source>
        <dbReference type="EMBL" id="KAE9967646.1"/>
    </source>
</evidence>
<feature type="domain" description="NAD-dependent epimerase/dehydratase" evidence="3">
    <location>
        <begin position="9"/>
        <end position="265"/>
    </location>
</feature>
<gene>
    <name evidence="4" type="ORF">BLS_006255</name>
</gene>
<dbReference type="PANTHER" id="PTHR10366:SF564">
    <property type="entry name" value="STEROL-4-ALPHA-CARBOXYLATE 3-DEHYDROGENASE, DECARBOXYLATING"/>
    <property type="match status" value="1"/>
</dbReference>
<comment type="similarity">
    <text evidence="2">Belongs to the NAD(P)-dependent epimerase/dehydratase family. Dihydroflavonol-4-reductase subfamily.</text>
</comment>
<evidence type="ECO:0000256" key="1">
    <source>
        <dbReference type="ARBA" id="ARBA00023002"/>
    </source>
</evidence>
<dbReference type="PANTHER" id="PTHR10366">
    <property type="entry name" value="NAD DEPENDENT EPIMERASE/DEHYDRATASE"/>
    <property type="match status" value="1"/>
</dbReference>
<evidence type="ECO:0000259" key="3">
    <source>
        <dbReference type="Pfam" id="PF01370"/>
    </source>
</evidence>
<proteinExistence type="inferred from homology"/>
<dbReference type="InterPro" id="IPR036291">
    <property type="entry name" value="NAD(P)-bd_dom_sf"/>
</dbReference>
<keyword evidence="1" id="KW-0560">Oxidoreductase</keyword>
<sequence length="338" mass="36288">MASPSEQTVLVTGANGFVAGQIISTLIKAGYNVRGTVRSESSIAGIIAAHPSHESQLSFAIVPDMTEPSNYKDALSGVTGIMHTASPFVLAVKDIATELLDPAINGVTSILKAAKEYGPSVKRVILTSSFAAILDMTQGYRPGYTYTETDWNPMTYTEAQTVDGATAYCASKALAEAAGWEWMRKNSPAFAFSTICAPWIFGPNISGIKDLSKLNESTHALYALLGAEKIPPTDFAGFADVRDVALAHLRVLELEEAQGERFLVGSHFDYQTAVDEVVKVLPELKERLPKGVSGSGLKEEVYALDGSKAERILGIEYTPLSVTMRDAFAQLVEKEKSG</sequence>
<evidence type="ECO:0000256" key="2">
    <source>
        <dbReference type="ARBA" id="ARBA00023445"/>
    </source>
</evidence>
<dbReference type="InterPro" id="IPR001509">
    <property type="entry name" value="Epimerase_deHydtase"/>
</dbReference>
<comment type="caution">
    <text evidence="4">The sequence shown here is derived from an EMBL/GenBank/DDBJ whole genome shotgun (WGS) entry which is preliminary data.</text>
</comment>
<dbReference type="Pfam" id="PF01370">
    <property type="entry name" value="Epimerase"/>
    <property type="match status" value="1"/>
</dbReference>
<dbReference type="Gene3D" id="3.40.50.720">
    <property type="entry name" value="NAD(P)-binding Rossmann-like Domain"/>
    <property type="match status" value="1"/>
</dbReference>
<protein>
    <recommendedName>
        <fullName evidence="3">NAD-dependent epimerase/dehydratase domain-containing protein</fullName>
    </recommendedName>
</protein>
<accession>A0A8H3YSD5</accession>
<reference evidence="4 5" key="1">
    <citation type="submission" date="2019-11" db="EMBL/GenBank/DDBJ databases">
        <title>Venturia inaequalis Genome Resource.</title>
        <authorList>
            <person name="Lichtner F.J."/>
        </authorList>
    </citation>
    <scope>NUCLEOTIDE SEQUENCE [LARGE SCALE GENOMIC DNA]</scope>
    <source>
        <strain evidence="4">Bline_iso_100314</strain>
    </source>
</reference>